<name>A0AAD8FQ89_ACIOX</name>
<dbReference type="SUPFAM" id="SSF47459">
    <property type="entry name" value="HLH, helix-loop-helix DNA-binding domain"/>
    <property type="match status" value="1"/>
</dbReference>
<feature type="region of interest" description="Disordered" evidence="9">
    <location>
        <begin position="146"/>
        <end position="222"/>
    </location>
</feature>
<gene>
    <name evidence="11" type="primary">hes7.1</name>
    <name evidence="11" type="ORF">AOXY_G38175</name>
</gene>
<keyword evidence="5" id="KW-0238">DNA-binding</keyword>
<keyword evidence="2" id="KW-0217">Developmental protein</keyword>
<dbReference type="Gene3D" id="4.10.280.10">
    <property type="entry name" value="Helix-loop-helix DNA-binding domain"/>
    <property type="match status" value="1"/>
</dbReference>
<proteinExistence type="predicted"/>
<keyword evidence="12" id="KW-1185">Reference proteome</keyword>
<evidence type="ECO:0000259" key="10">
    <source>
        <dbReference type="PROSITE" id="PS50888"/>
    </source>
</evidence>
<dbReference type="AlphaFoldDB" id="A0AAD8FQ89"/>
<dbReference type="FunFam" id="4.10.280.10:FF:000063">
    <property type="entry name" value="transcription factor HES-7 isoform X1"/>
    <property type="match status" value="1"/>
</dbReference>
<evidence type="ECO:0000313" key="11">
    <source>
        <dbReference type="EMBL" id="KAK1135340.1"/>
    </source>
</evidence>
<dbReference type="InterPro" id="IPR050370">
    <property type="entry name" value="HES_HEY"/>
</dbReference>
<feature type="domain" description="BHLH" evidence="10">
    <location>
        <begin position="15"/>
        <end position="72"/>
    </location>
</feature>
<dbReference type="CDD" id="cd11462">
    <property type="entry name" value="bHLH-O_HES7"/>
    <property type="match status" value="1"/>
</dbReference>
<protein>
    <submittedName>
        <fullName evidence="11">Transcription factor HES-7.1-A-like</fullName>
    </submittedName>
</protein>
<dbReference type="Proteomes" id="UP001230051">
    <property type="component" value="Unassembled WGS sequence"/>
</dbReference>
<organism evidence="11 12">
    <name type="scientific">Acipenser oxyrinchus oxyrinchus</name>
    <dbReference type="NCBI Taxonomy" id="40147"/>
    <lineage>
        <taxon>Eukaryota</taxon>
        <taxon>Metazoa</taxon>
        <taxon>Chordata</taxon>
        <taxon>Craniata</taxon>
        <taxon>Vertebrata</taxon>
        <taxon>Euteleostomi</taxon>
        <taxon>Actinopterygii</taxon>
        <taxon>Chondrostei</taxon>
        <taxon>Acipenseriformes</taxon>
        <taxon>Acipenseridae</taxon>
        <taxon>Acipenser</taxon>
    </lineage>
</organism>
<keyword evidence="3" id="KW-0678">Repressor</keyword>
<dbReference type="PROSITE" id="PS50888">
    <property type="entry name" value="BHLH"/>
    <property type="match status" value="1"/>
</dbReference>
<comment type="caution">
    <text evidence="11">The sequence shown here is derived from an EMBL/GenBank/DDBJ whole genome shotgun (WGS) entry which is preliminary data.</text>
</comment>
<evidence type="ECO:0000256" key="2">
    <source>
        <dbReference type="ARBA" id="ARBA00022473"/>
    </source>
</evidence>
<accession>A0AAD8FQ89</accession>
<dbReference type="Pfam" id="PF00010">
    <property type="entry name" value="HLH"/>
    <property type="match status" value="1"/>
</dbReference>
<feature type="compositionally biased region" description="Polar residues" evidence="9">
    <location>
        <begin position="189"/>
        <end position="201"/>
    </location>
</feature>
<dbReference type="EMBL" id="JAGXEW010000798">
    <property type="protein sequence ID" value="KAK1135340.1"/>
    <property type="molecule type" value="Genomic_DNA"/>
</dbReference>
<dbReference type="PANTHER" id="PTHR10985">
    <property type="entry name" value="BASIC HELIX-LOOP-HELIX TRANSCRIPTION FACTOR, HES-RELATED"/>
    <property type="match status" value="1"/>
</dbReference>
<evidence type="ECO:0000256" key="3">
    <source>
        <dbReference type="ARBA" id="ARBA00022491"/>
    </source>
</evidence>
<evidence type="ECO:0000313" key="12">
    <source>
        <dbReference type="Proteomes" id="UP001230051"/>
    </source>
</evidence>
<evidence type="ECO:0000256" key="4">
    <source>
        <dbReference type="ARBA" id="ARBA00023015"/>
    </source>
</evidence>
<evidence type="ECO:0000256" key="6">
    <source>
        <dbReference type="ARBA" id="ARBA00023163"/>
    </source>
</evidence>
<comment type="subcellular location">
    <subcellularLocation>
        <location evidence="1">Nucleus</location>
    </subcellularLocation>
</comment>
<feature type="compositionally biased region" description="Polar residues" evidence="9">
    <location>
        <begin position="146"/>
        <end position="166"/>
    </location>
</feature>
<keyword evidence="4" id="KW-0805">Transcription regulation</keyword>
<dbReference type="InterPro" id="IPR036638">
    <property type="entry name" value="HLH_DNA-bd_sf"/>
</dbReference>
<evidence type="ECO:0000256" key="5">
    <source>
        <dbReference type="ARBA" id="ARBA00023125"/>
    </source>
</evidence>
<evidence type="ECO:0000256" key="1">
    <source>
        <dbReference type="ARBA" id="ARBA00004123"/>
    </source>
</evidence>
<dbReference type="GO" id="GO:0046983">
    <property type="term" value="F:protein dimerization activity"/>
    <property type="evidence" value="ECO:0007669"/>
    <property type="project" value="InterPro"/>
</dbReference>
<evidence type="ECO:0000256" key="9">
    <source>
        <dbReference type="SAM" id="MobiDB-lite"/>
    </source>
</evidence>
<comment type="subunit">
    <text evidence="8">Transcription repression requires formation of a complex with a corepressor protein of the Groucho/TLE family.</text>
</comment>
<reference evidence="11" key="1">
    <citation type="submission" date="2022-02" db="EMBL/GenBank/DDBJ databases">
        <title>Atlantic sturgeon de novo genome assembly.</title>
        <authorList>
            <person name="Stock M."/>
            <person name="Klopp C."/>
            <person name="Guiguen Y."/>
            <person name="Cabau C."/>
            <person name="Parinello H."/>
            <person name="Santidrian Yebra-Pimentel E."/>
            <person name="Kuhl H."/>
            <person name="Dirks R.P."/>
            <person name="Guessner J."/>
            <person name="Wuertz S."/>
            <person name="Du K."/>
            <person name="Schartl M."/>
        </authorList>
    </citation>
    <scope>NUCLEOTIDE SEQUENCE</scope>
    <source>
        <strain evidence="11">STURGEONOMICS-FGT-2020</strain>
        <tissue evidence="11">Whole blood</tissue>
    </source>
</reference>
<dbReference type="InterPro" id="IPR032644">
    <property type="entry name" value="HES-7_bHLH-O"/>
</dbReference>
<evidence type="ECO:0000256" key="7">
    <source>
        <dbReference type="ARBA" id="ARBA00023242"/>
    </source>
</evidence>
<dbReference type="InterPro" id="IPR011598">
    <property type="entry name" value="bHLH_dom"/>
</dbReference>
<keyword evidence="6" id="KW-0804">Transcription</keyword>
<dbReference type="GO" id="GO:0003677">
    <property type="term" value="F:DNA binding"/>
    <property type="evidence" value="ECO:0007669"/>
    <property type="project" value="UniProtKB-KW"/>
</dbReference>
<dbReference type="GO" id="GO:0005634">
    <property type="term" value="C:nucleus"/>
    <property type="evidence" value="ECO:0007669"/>
    <property type="project" value="UniProtKB-SubCell"/>
</dbReference>
<keyword evidence="7" id="KW-0539">Nucleus</keyword>
<evidence type="ECO:0000256" key="8">
    <source>
        <dbReference type="ARBA" id="ARBA00023791"/>
    </source>
</evidence>
<sequence length="249" mass="28025">MKLTGDTQIEDRKQHKRLLKPLIEKRRRERMNHSLESLRILLLENAQMKKLTNPKVEKAEILESAVEFLRRERACDGAQQRQRLRRVARDASESQRGYHDGFQDCLTRTASFLQQACSQTSETRAETQRCTAPTLAATFSQYMTHHTQSRSSAGRQLYSSAETSPVETAATPEPSARRLQRLVTGWGTSGVSLTPAASSPQKQRRTGATRPRSGERAPLAFRHPNAVSCAPISSKIGHSHSNAVWRPWP</sequence>
<dbReference type="SMART" id="SM00353">
    <property type="entry name" value="HLH"/>
    <property type="match status" value="1"/>
</dbReference>